<gene>
    <name evidence="2" type="ORF">DFR60_103326</name>
</gene>
<accession>A0A2V3YDI7</accession>
<evidence type="ECO:0000313" key="2">
    <source>
        <dbReference type="EMBL" id="PXX55269.1"/>
    </source>
</evidence>
<dbReference type="AlphaFoldDB" id="A0A2V3YDI7"/>
<name>A0A2V3YDI7_9FIRM</name>
<dbReference type="Pfam" id="PF13443">
    <property type="entry name" value="HTH_26"/>
    <property type="match status" value="1"/>
</dbReference>
<sequence length="70" mass="7922">MGMAKKIRTILLERDMTIKELAEKIGTNGNNLSNKLSRDNFSEKELRDIAEALDCDYDGIFTLRDSGKTI</sequence>
<proteinExistence type="predicted"/>
<dbReference type="EMBL" id="QJKD01000003">
    <property type="protein sequence ID" value="PXX55269.1"/>
    <property type="molecule type" value="Genomic_DNA"/>
</dbReference>
<dbReference type="SMART" id="SM00530">
    <property type="entry name" value="HTH_XRE"/>
    <property type="match status" value="1"/>
</dbReference>
<dbReference type="CDD" id="cd00093">
    <property type="entry name" value="HTH_XRE"/>
    <property type="match status" value="1"/>
</dbReference>
<dbReference type="InterPro" id="IPR010982">
    <property type="entry name" value="Lambda_DNA-bd_dom_sf"/>
</dbReference>
<comment type="caution">
    <text evidence="2">The sequence shown here is derived from an EMBL/GenBank/DDBJ whole genome shotgun (WGS) entry which is preliminary data.</text>
</comment>
<dbReference type="SUPFAM" id="SSF47413">
    <property type="entry name" value="lambda repressor-like DNA-binding domains"/>
    <property type="match status" value="1"/>
</dbReference>
<evidence type="ECO:0000313" key="3">
    <source>
        <dbReference type="Proteomes" id="UP000248057"/>
    </source>
</evidence>
<dbReference type="InterPro" id="IPR001387">
    <property type="entry name" value="Cro/C1-type_HTH"/>
</dbReference>
<feature type="domain" description="HTH cro/C1-type" evidence="1">
    <location>
        <begin position="7"/>
        <end position="60"/>
    </location>
</feature>
<dbReference type="RefSeq" id="WP_110322349.1">
    <property type="nucleotide sequence ID" value="NZ_QJKD01000003.1"/>
</dbReference>
<evidence type="ECO:0000259" key="1">
    <source>
        <dbReference type="PROSITE" id="PS50943"/>
    </source>
</evidence>
<dbReference type="GeneID" id="86060827"/>
<organism evidence="2 3">
    <name type="scientific">Hungatella effluvii</name>
    <dbReference type="NCBI Taxonomy" id="1096246"/>
    <lineage>
        <taxon>Bacteria</taxon>
        <taxon>Bacillati</taxon>
        <taxon>Bacillota</taxon>
        <taxon>Clostridia</taxon>
        <taxon>Lachnospirales</taxon>
        <taxon>Lachnospiraceae</taxon>
        <taxon>Hungatella</taxon>
    </lineage>
</organism>
<dbReference type="GO" id="GO:0003677">
    <property type="term" value="F:DNA binding"/>
    <property type="evidence" value="ECO:0007669"/>
    <property type="project" value="InterPro"/>
</dbReference>
<protein>
    <submittedName>
        <fullName evidence="2">Helix-turn-helix protein</fullName>
    </submittedName>
</protein>
<dbReference type="PROSITE" id="PS50943">
    <property type="entry name" value="HTH_CROC1"/>
    <property type="match status" value="1"/>
</dbReference>
<dbReference type="Gene3D" id="1.10.260.40">
    <property type="entry name" value="lambda repressor-like DNA-binding domains"/>
    <property type="match status" value="1"/>
</dbReference>
<keyword evidence="3" id="KW-1185">Reference proteome</keyword>
<reference evidence="2 3" key="1">
    <citation type="submission" date="2018-05" db="EMBL/GenBank/DDBJ databases">
        <title>Genomic Encyclopedia of Type Strains, Phase IV (KMG-IV): sequencing the most valuable type-strain genomes for metagenomic binning, comparative biology and taxonomic classification.</title>
        <authorList>
            <person name="Goeker M."/>
        </authorList>
    </citation>
    <scope>NUCLEOTIDE SEQUENCE [LARGE SCALE GENOMIC DNA]</scope>
    <source>
        <strain evidence="2 3">DSM 24995</strain>
    </source>
</reference>
<dbReference type="Proteomes" id="UP000248057">
    <property type="component" value="Unassembled WGS sequence"/>
</dbReference>